<sequence length="77" mass="8449">MPLHPLMISLAGETDELSIHADHDAAWTALLRYIDQRWSRLIGTEAPAGDNARVEAFFLLPDSFYLIGEVVATLPGA</sequence>
<accession>A0A7Y7QYJ6</accession>
<organism evidence="1 2">
    <name type="scientific">Sphingomonas sanguinis</name>
    <dbReference type="NCBI Taxonomy" id="33051"/>
    <lineage>
        <taxon>Bacteria</taxon>
        <taxon>Pseudomonadati</taxon>
        <taxon>Pseudomonadota</taxon>
        <taxon>Alphaproteobacteria</taxon>
        <taxon>Sphingomonadales</taxon>
        <taxon>Sphingomonadaceae</taxon>
        <taxon>Sphingomonas</taxon>
    </lineage>
</organism>
<dbReference type="RefSeq" id="WP_170172229.1">
    <property type="nucleotide sequence ID" value="NZ_JABEOV010000035.1"/>
</dbReference>
<dbReference type="EMBL" id="JABYQV010000025">
    <property type="protein sequence ID" value="NVP33100.1"/>
    <property type="molecule type" value="Genomic_DNA"/>
</dbReference>
<evidence type="ECO:0000313" key="2">
    <source>
        <dbReference type="Proteomes" id="UP000531581"/>
    </source>
</evidence>
<name>A0A7Y7QYJ6_9SPHN</name>
<comment type="caution">
    <text evidence="1">The sequence shown here is derived from an EMBL/GenBank/DDBJ whole genome shotgun (WGS) entry which is preliminary data.</text>
</comment>
<reference evidence="1 2" key="1">
    <citation type="submission" date="2020-05" db="EMBL/GenBank/DDBJ databases">
        <title>Draft Genome Sequences of Sphingomonas sp. Isolated from the International Space Station.</title>
        <authorList>
            <person name="Bijlani S."/>
            <person name="Singh N.K."/>
            <person name="Mason C.E."/>
            <person name="Wang C.C."/>
            <person name="Venkateswaran K."/>
        </authorList>
    </citation>
    <scope>NUCLEOTIDE SEQUENCE [LARGE SCALE GENOMIC DNA]</scope>
    <source>
        <strain evidence="1">ISS-IIF7SWP</strain>
    </source>
</reference>
<dbReference type="AlphaFoldDB" id="A0A7Y7QYJ6"/>
<evidence type="ECO:0000313" key="1">
    <source>
        <dbReference type="EMBL" id="NVP33100.1"/>
    </source>
</evidence>
<dbReference type="Proteomes" id="UP000531581">
    <property type="component" value="Unassembled WGS sequence"/>
</dbReference>
<proteinExistence type="predicted"/>
<gene>
    <name evidence="1" type="ORF">HLV41_18875</name>
</gene>
<protein>
    <submittedName>
        <fullName evidence="1">Uncharacterized protein</fullName>
    </submittedName>
</protein>